<evidence type="ECO:0000256" key="1">
    <source>
        <dbReference type="SAM" id="Phobius"/>
    </source>
</evidence>
<dbReference type="EMBL" id="BSOS01000047">
    <property type="protein sequence ID" value="GLR67018.1"/>
    <property type="molecule type" value="Genomic_DNA"/>
</dbReference>
<feature type="transmembrane region" description="Helical" evidence="1">
    <location>
        <begin position="124"/>
        <end position="149"/>
    </location>
</feature>
<dbReference type="Proteomes" id="UP001156641">
    <property type="component" value="Unassembled WGS sequence"/>
</dbReference>
<feature type="transmembrane region" description="Helical" evidence="1">
    <location>
        <begin position="29"/>
        <end position="49"/>
    </location>
</feature>
<keyword evidence="1" id="KW-0812">Transmembrane</keyword>
<protein>
    <submittedName>
        <fullName evidence="2">Membrane protein</fullName>
    </submittedName>
</protein>
<feature type="transmembrane region" description="Helical" evidence="1">
    <location>
        <begin position="96"/>
        <end position="112"/>
    </location>
</feature>
<keyword evidence="1" id="KW-0472">Membrane</keyword>
<accession>A0ABQ6A6T4</accession>
<sequence length="156" mass="17355">MEWKKLCARWEKRTDKNSDCAYMNVMRRIIPYIVTLVVMLMLDAIWLSLASQAVYRAQLGDILIPGFRLLPALSFYLVYAFGIQIFAVARARSGKQALGLGAAFGVFAYATYDLTNWATLRDWTFALSLTDICWGAVLTGAGALAGYAAKRVLPKT</sequence>
<proteinExistence type="predicted"/>
<dbReference type="Pfam" id="PF09945">
    <property type="entry name" value="DUF2177"/>
    <property type="match status" value="1"/>
</dbReference>
<evidence type="ECO:0000313" key="3">
    <source>
        <dbReference type="Proteomes" id="UP001156641"/>
    </source>
</evidence>
<evidence type="ECO:0000313" key="2">
    <source>
        <dbReference type="EMBL" id="GLR67018.1"/>
    </source>
</evidence>
<keyword evidence="3" id="KW-1185">Reference proteome</keyword>
<keyword evidence="1" id="KW-1133">Transmembrane helix</keyword>
<comment type="caution">
    <text evidence="2">The sequence shown here is derived from an EMBL/GenBank/DDBJ whole genome shotgun (WGS) entry which is preliminary data.</text>
</comment>
<gene>
    <name evidence="2" type="ORF">GCM10010909_16990</name>
</gene>
<reference evidence="3" key="1">
    <citation type="journal article" date="2019" name="Int. J. Syst. Evol. Microbiol.">
        <title>The Global Catalogue of Microorganisms (GCM) 10K type strain sequencing project: providing services to taxonomists for standard genome sequencing and annotation.</title>
        <authorList>
            <consortium name="The Broad Institute Genomics Platform"/>
            <consortium name="The Broad Institute Genome Sequencing Center for Infectious Disease"/>
            <person name="Wu L."/>
            <person name="Ma J."/>
        </authorList>
    </citation>
    <scope>NUCLEOTIDE SEQUENCE [LARGE SCALE GENOMIC DNA]</scope>
    <source>
        <strain evidence="3">NBRC 112502</strain>
    </source>
</reference>
<feature type="transmembrane region" description="Helical" evidence="1">
    <location>
        <begin position="69"/>
        <end position="89"/>
    </location>
</feature>
<name>A0ABQ6A6T4_9PROT</name>
<organism evidence="2 3">
    <name type="scientific">Acidocella aquatica</name>
    <dbReference type="NCBI Taxonomy" id="1922313"/>
    <lineage>
        <taxon>Bacteria</taxon>
        <taxon>Pseudomonadati</taxon>
        <taxon>Pseudomonadota</taxon>
        <taxon>Alphaproteobacteria</taxon>
        <taxon>Acetobacterales</taxon>
        <taxon>Acidocellaceae</taxon>
        <taxon>Acidocella</taxon>
    </lineage>
</organism>
<dbReference type="InterPro" id="IPR018687">
    <property type="entry name" value="DUF2177_membr"/>
</dbReference>